<evidence type="ECO:0000313" key="6">
    <source>
        <dbReference type="RefSeq" id="XP_056845321.1"/>
    </source>
</evidence>
<evidence type="ECO:0000313" key="7">
    <source>
        <dbReference type="RefSeq" id="XP_056845322.1"/>
    </source>
</evidence>
<dbReference type="RefSeq" id="XP_056845321.1">
    <property type="nucleotide sequence ID" value="XM_056989341.1"/>
</dbReference>
<dbReference type="SUPFAM" id="SSF51101">
    <property type="entry name" value="Mannose-binding lectins"/>
    <property type="match status" value="1"/>
</dbReference>
<dbReference type="GO" id="GO:0030246">
    <property type="term" value="F:carbohydrate binding"/>
    <property type="evidence" value="ECO:0007669"/>
    <property type="project" value="UniProtKB-KW"/>
</dbReference>
<dbReference type="GeneID" id="108812685"/>
<reference evidence="5 6" key="2">
    <citation type="submission" date="2025-04" db="UniProtKB">
        <authorList>
            <consortium name="RefSeq"/>
        </authorList>
    </citation>
    <scope>IDENTIFICATION</scope>
    <source>
        <tissue evidence="5 6">Leaf</tissue>
    </source>
</reference>
<dbReference type="RefSeq" id="XP_018440515.2">
    <property type="nucleotide sequence ID" value="XM_018585013.2"/>
</dbReference>
<dbReference type="PROSITE" id="PS51752">
    <property type="entry name" value="JACALIN_LECTIN"/>
    <property type="match status" value="1"/>
</dbReference>
<sequence>MKSELNCMTSLLGSTQDKSNLIYVLSYSVFLSSPETMVPASSREMIRAGSVGTRATYDEPYDENWEETADTEWDEKGRTMISHIYVSYKHFITSIQFGYLNSEDDEALTLSTEFGPSNEGHSFRAVILKEDEYVTGLSGVHGYRVHDGIKSLTFHTNCGKHGPIGRVNDDSVVGLKIDIDPGIRDRREFGGFFGSYSKDNLSSIGIYVSPIARYDMVAKRENIGPPPKKAL</sequence>
<reference evidence="4" key="1">
    <citation type="journal article" date="2019" name="Database">
        <title>The radish genome database (RadishGD): an integrated information resource for radish genomics.</title>
        <authorList>
            <person name="Yu H.J."/>
            <person name="Baek S."/>
            <person name="Lee Y.J."/>
            <person name="Cho A."/>
            <person name="Mun J.H."/>
        </authorList>
    </citation>
    <scope>NUCLEOTIDE SEQUENCE [LARGE SCALE GENOMIC DNA]</scope>
    <source>
        <strain evidence="4">cv. WK10039</strain>
    </source>
</reference>
<evidence type="ECO:0000259" key="3">
    <source>
        <dbReference type="PROSITE" id="PS51752"/>
    </source>
</evidence>
<keyword evidence="2" id="KW-0430">Lectin</keyword>
<evidence type="ECO:0000313" key="4">
    <source>
        <dbReference type="Proteomes" id="UP000504610"/>
    </source>
</evidence>
<accession>A0A9W3C1F4</accession>
<keyword evidence="4" id="KW-1185">Reference proteome</keyword>
<dbReference type="AlphaFoldDB" id="A0A9W3C1F4"/>
<dbReference type="RefSeq" id="XP_056845322.1">
    <property type="nucleotide sequence ID" value="XM_056989342.1"/>
</dbReference>
<dbReference type="PANTHER" id="PTHR47293">
    <property type="entry name" value="JACALIN-RELATED LECTIN 3"/>
    <property type="match status" value="1"/>
</dbReference>
<evidence type="ECO:0000256" key="2">
    <source>
        <dbReference type="ARBA" id="ARBA00022734"/>
    </source>
</evidence>
<evidence type="ECO:0000256" key="1">
    <source>
        <dbReference type="ARBA" id="ARBA00006568"/>
    </source>
</evidence>
<dbReference type="Pfam" id="PF01419">
    <property type="entry name" value="Jacalin"/>
    <property type="match status" value="1"/>
</dbReference>
<feature type="domain" description="Jacalin-type lectin" evidence="3">
    <location>
        <begin position="55"/>
        <end position="210"/>
    </location>
</feature>
<name>A0A9W3C1F4_RAPSA</name>
<dbReference type="InterPro" id="IPR001229">
    <property type="entry name" value="Jacalin-like_lectin_dom"/>
</dbReference>
<dbReference type="Proteomes" id="UP000504610">
    <property type="component" value="Chromosome 6"/>
</dbReference>
<gene>
    <name evidence="5 6 7" type="primary">LOC108812685</name>
</gene>
<organism evidence="4 7">
    <name type="scientific">Raphanus sativus</name>
    <name type="common">Radish</name>
    <name type="synonym">Raphanus raphanistrum var. sativus</name>
    <dbReference type="NCBI Taxonomy" id="3726"/>
    <lineage>
        <taxon>Eukaryota</taxon>
        <taxon>Viridiplantae</taxon>
        <taxon>Streptophyta</taxon>
        <taxon>Embryophyta</taxon>
        <taxon>Tracheophyta</taxon>
        <taxon>Spermatophyta</taxon>
        <taxon>Magnoliopsida</taxon>
        <taxon>eudicotyledons</taxon>
        <taxon>Gunneridae</taxon>
        <taxon>Pentapetalae</taxon>
        <taxon>rosids</taxon>
        <taxon>malvids</taxon>
        <taxon>Brassicales</taxon>
        <taxon>Brassicaceae</taxon>
        <taxon>Brassiceae</taxon>
        <taxon>Raphanus</taxon>
    </lineage>
</organism>
<comment type="similarity">
    <text evidence="1">Belongs to the jacalin lectin family.</text>
</comment>
<dbReference type="InterPro" id="IPR036404">
    <property type="entry name" value="Jacalin-like_lectin_dom_sf"/>
</dbReference>
<dbReference type="SMART" id="SM00915">
    <property type="entry name" value="Jacalin"/>
    <property type="match status" value="1"/>
</dbReference>
<dbReference type="OrthoDB" id="581739at2759"/>
<proteinExistence type="inferred from homology"/>
<protein>
    <submittedName>
        <fullName evidence="5 6">Jacalin-related lectin 24 isoform X1</fullName>
    </submittedName>
</protein>
<dbReference type="PANTHER" id="PTHR47293:SF70">
    <property type="entry name" value="JACALIN-RELATED LECTIN 24-RELATED"/>
    <property type="match status" value="1"/>
</dbReference>
<dbReference type="KEGG" id="rsz:108812685"/>
<dbReference type="Gene3D" id="2.100.10.30">
    <property type="entry name" value="Jacalin-like lectin domain"/>
    <property type="match status" value="1"/>
</dbReference>
<evidence type="ECO:0000313" key="5">
    <source>
        <dbReference type="RefSeq" id="XP_018440515.2"/>
    </source>
</evidence>